<dbReference type="GO" id="GO:0016323">
    <property type="term" value="C:basolateral plasma membrane"/>
    <property type="evidence" value="ECO:0007669"/>
    <property type="project" value="TreeGrafter"/>
</dbReference>
<evidence type="ECO:0000313" key="2">
    <source>
        <dbReference type="EMBL" id="KHJ91119.1"/>
    </source>
</evidence>
<dbReference type="GO" id="GO:0043252">
    <property type="term" value="P:sodium-independent organic anion transport"/>
    <property type="evidence" value="ECO:0007669"/>
    <property type="project" value="TreeGrafter"/>
</dbReference>
<dbReference type="PANTHER" id="PTHR11388:SF150">
    <property type="entry name" value="SOLUTE CARRIER ORGANIC ANION TRANSPORTER FAMILY MEMBER"/>
    <property type="match status" value="1"/>
</dbReference>
<keyword evidence="1" id="KW-1133">Transmembrane helix</keyword>
<gene>
    <name evidence="2" type="ORF">OESDEN_09023</name>
</gene>
<dbReference type="OrthoDB" id="5062115at2759"/>
<organism evidence="2 3">
    <name type="scientific">Oesophagostomum dentatum</name>
    <name type="common">Nodular worm</name>
    <dbReference type="NCBI Taxonomy" id="61180"/>
    <lineage>
        <taxon>Eukaryota</taxon>
        <taxon>Metazoa</taxon>
        <taxon>Ecdysozoa</taxon>
        <taxon>Nematoda</taxon>
        <taxon>Chromadorea</taxon>
        <taxon>Rhabditida</taxon>
        <taxon>Rhabditina</taxon>
        <taxon>Rhabditomorpha</taxon>
        <taxon>Strongyloidea</taxon>
        <taxon>Strongylidae</taxon>
        <taxon>Oesophagostomum</taxon>
    </lineage>
</organism>
<dbReference type="EMBL" id="KN552326">
    <property type="protein sequence ID" value="KHJ91119.1"/>
    <property type="molecule type" value="Genomic_DNA"/>
</dbReference>
<dbReference type="GO" id="GO:0015347">
    <property type="term" value="F:sodium-independent organic anion transmembrane transporter activity"/>
    <property type="evidence" value="ECO:0007669"/>
    <property type="project" value="TreeGrafter"/>
</dbReference>
<sequence length="90" mass="9988">MPFSLGLPLMDDNVKKNNLPLYFACMFFVKVLGPVIGLLVGSKLNEIYYTFEPLFCSSLLGLVPVPSDDLDEDEKTDMITAEKAELNAVK</sequence>
<name>A0A0B1T1K9_OESDE</name>
<protein>
    <submittedName>
        <fullName evidence="2">Uncharacterized protein</fullName>
    </submittedName>
</protein>
<accession>A0A0B1T1K9</accession>
<proteinExistence type="predicted"/>
<reference evidence="2 3" key="1">
    <citation type="submission" date="2014-03" db="EMBL/GenBank/DDBJ databases">
        <title>Draft genome of the hookworm Oesophagostomum dentatum.</title>
        <authorList>
            <person name="Mitreva M."/>
        </authorList>
    </citation>
    <scope>NUCLEOTIDE SEQUENCE [LARGE SCALE GENOMIC DNA]</scope>
    <source>
        <strain evidence="2 3">OD-Hann</strain>
    </source>
</reference>
<evidence type="ECO:0000313" key="3">
    <source>
        <dbReference type="Proteomes" id="UP000053660"/>
    </source>
</evidence>
<keyword evidence="1" id="KW-0472">Membrane</keyword>
<keyword evidence="3" id="KW-1185">Reference proteome</keyword>
<feature type="transmembrane region" description="Helical" evidence="1">
    <location>
        <begin position="20"/>
        <end position="40"/>
    </location>
</feature>
<dbReference type="PANTHER" id="PTHR11388">
    <property type="entry name" value="ORGANIC ANION TRANSPORTER"/>
    <property type="match status" value="1"/>
</dbReference>
<dbReference type="InterPro" id="IPR004156">
    <property type="entry name" value="OATP"/>
</dbReference>
<evidence type="ECO:0000256" key="1">
    <source>
        <dbReference type="SAM" id="Phobius"/>
    </source>
</evidence>
<keyword evidence="1" id="KW-0812">Transmembrane</keyword>
<dbReference type="AlphaFoldDB" id="A0A0B1T1K9"/>
<dbReference type="Pfam" id="PF03137">
    <property type="entry name" value="OATP"/>
    <property type="match status" value="1"/>
</dbReference>
<dbReference type="Proteomes" id="UP000053660">
    <property type="component" value="Unassembled WGS sequence"/>
</dbReference>